<keyword evidence="2" id="KW-1185">Reference proteome</keyword>
<dbReference type="AlphaFoldDB" id="A0A3N0Z172"/>
<organism evidence="1 2">
    <name type="scientific">Anabarilius grahami</name>
    <name type="common">Kanglang fish</name>
    <name type="synonym">Barilius grahami</name>
    <dbReference type="NCBI Taxonomy" id="495550"/>
    <lineage>
        <taxon>Eukaryota</taxon>
        <taxon>Metazoa</taxon>
        <taxon>Chordata</taxon>
        <taxon>Craniata</taxon>
        <taxon>Vertebrata</taxon>
        <taxon>Euteleostomi</taxon>
        <taxon>Actinopterygii</taxon>
        <taxon>Neopterygii</taxon>
        <taxon>Teleostei</taxon>
        <taxon>Ostariophysi</taxon>
        <taxon>Cypriniformes</taxon>
        <taxon>Xenocyprididae</taxon>
        <taxon>Xenocypridinae</taxon>
        <taxon>Xenocypridinae incertae sedis</taxon>
        <taxon>Anabarilius</taxon>
    </lineage>
</organism>
<dbReference type="Proteomes" id="UP000281406">
    <property type="component" value="Unassembled WGS sequence"/>
</dbReference>
<reference evidence="1 2" key="1">
    <citation type="submission" date="2018-10" db="EMBL/GenBank/DDBJ databases">
        <title>Genome assembly for a Yunnan-Guizhou Plateau 3E fish, Anabarilius grahami (Regan), and its evolutionary and genetic applications.</title>
        <authorList>
            <person name="Jiang W."/>
        </authorList>
    </citation>
    <scope>NUCLEOTIDE SEQUENCE [LARGE SCALE GENOMIC DNA]</scope>
    <source>
        <strain evidence="1">AG-KIZ</strain>
        <tissue evidence="1">Muscle</tissue>
    </source>
</reference>
<comment type="caution">
    <text evidence="1">The sequence shown here is derived from an EMBL/GenBank/DDBJ whole genome shotgun (WGS) entry which is preliminary data.</text>
</comment>
<protein>
    <submittedName>
        <fullName evidence="1">Uncharacterized protein</fullName>
    </submittedName>
</protein>
<gene>
    <name evidence="1" type="ORF">DPX16_23504</name>
</gene>
<sequence length="118" mass="14041">MWLSKAAPPNNRLHEEHSNSASESDLTSVSICYCFSYFTAGHFHNIYQSYIYRSFTDNHINNIYQSLYNRSFTDNHIHNIYQSLYNSYFTAGHFHNIYQSYIYSDGDYRYGFVDFAIH</sequence>
<evidence type="ECO:0000313" key="1">
    <source>
        <dbReference type="EMBL" id="ROL52012.1"/>
    </source>
</evidence>
<dbReference type="EMBL" id="RJVU01017965">
    <property type="protein sequence ID" value="ROL52012.1"/>
    <property type="molecule type" value="Genomic_DNA"/>
</dbReference>
<evidence type="ECO:0000313" key="2">
    <source>
        <dbReference type="Proteomes" id="UP000281406"/>
    </source>
</evidence>
<accession>A0A3N0Z172</accession>
<name>A0A3N0Z172_ANAGA</name>
<proteinExistence type="predicted"/>